<evidence type="ECO:0000313" key="1">
    <source>
        <dbReference type="EMBL" id="KAE9393426.1"/>
    </source>
</evidence>
<keyword evidence="2" id="KW-1185">Reference proteome</keyword>
<proteinExistence type="predicted"/>
<organism evidence="1 2">
    <name type="scientific">Gymnopus androsaceus JB14</name>
    <dbReference type="NCBI Taxonomy" id="1447944"/>
    <lineage>
        <taxon>Eukaryota</taxon>
        <taxon>Fungi</taxon>
        <taxon>Dikarya</taxon>
        <taxon>Basidiomycota</taxon>
        <taxon>Agaricomycotina</taxon>
        <taxon>Agaricomycetes</taxon>
        <taxon>Agaricomycetidae</taxon>
        <taxon>Agaricales</taxon>
        <taxon>Marasmiineae</taxon>
        <taxon>Omphalotaceae</taxon>
        <taxon>Gymnopus</taxon>
    </lineage>
</organism>
<dbReference type="Proteomes" id="UP000799118">
    <property type="component" value="Unassembled WGS sequence"/>
</dbReference>
<gene>
    <name evidence="1" type="ORF">BT96DRAFT_999462</name>
</gene>
<protein>
    <submittedName>
        <fullName evidence="1">Uncharacterized protein</fullName>
    </submittedName>
</protein>
<evidence type="ECO:0000313" key="2">
    <source>
        <dbReference type="Proteomes" id="UP000799118"/>
    </source>
</evidence>
<dbReference type="AlphaFoldDB" id="A0A6A4H6K1"/>
<reference evidence="1" key="1">
    <citation type="journal article" date="2019" name="Environ. Microbiol.">
        <title>Fungal ecological strategies reflected in gene transcription - a case study of two litter decomposers.</title>
        <authorList>
            <person name="Barbi F."/>
            <person name="Kohler A."/>
            <person name="Barry K."/>
            <person name="Baskaran P."/>
            <person name="Daum C."/>
            <person name="Fauchery L."/>
            <person name="Ihrmark K."/>
            <person name="Kuo A."/>
            <person name="LaButti K."/>
            <person name="Lipzen A."/>
            <person name="Morin E."/>
            <person name="Grigoriev I.V."/>
            <person name="Henrissat B."/>
            <person name="Lindahl B."/>
            <person name="Martin F."/>
        </authorList>
    </citation>
    <scope>NUCLEOTIDE SEQUENCE</scope>
    <source>
        <strain evidence="1">JB14</strain>
    </source>
</reference>
<sequence length="167" mass="18714">MVAEFVSFYLKIDPSSHTAAQSGNLPQQYSDNDGARYLCVGFLYTLSLIHKSPEKGHESQGSRSLAIASLSLTIDPLSPWRYLLYMLVVMDTLEDYDDVSDSTWRSFIDDGWADDEGNQPDKDEDLFTQVENNLGQSVKEKHNQEIATGSQPIHDYDQLLNAMVTSG</sequence>
<accession>A0A6A4H6K1</accession>
<dbReference type="EMBL" id="ML769572">
    <property type="protein sequence ID" value="KAE9393426.1"/>
    <property type="molecule type" value="Genomic_DNA"/>
</dbReference>
<name>A0A6A4H6K1_9AGAR</name>